<reference evidence="4" key="1">
    <citation type="journal article" date="2012" name="Science">
        <title>The Paleozoic origin of enzymatic lignin decomposition reconstructed from 31 fungal genomes.</title>
        <authorList>
            <person name="Floudas D."/>
            <person name="Binder M."/>
            <person name="Riley R."/>
            <person name="Barry K."/>
            <person name="Blanchette R.A."/>
            <person name="Henrissat B."/>
            <person name="Martinez A.T."/>
            <person name="Otillar R."/>
            <person name="Spatafora J.W."/>
            <person name="Yadav J.S."/>
            <person name="Aerts A."/>
            <person name="Benoit I."/>
            <person name="Boyd A."/>
            <person name="Carlson A."/>
            <person name="Copeland A."/>
            <person name="Coutinho P.M."/>
            <person name="de Vries R.P."/>
            <person name="Ferreira P."/>
            <person name="Findley K."/>
            <person name="Foster B."/>
            <person name="Gaskell J."/>
            <person name="Glotzer D."/>
            <person name="Gorecki P."/>
            <person name="Heitman J."/>
            <person name="Hesse C."/>
            <person name="Hori C."/>
            <person name="Igarashi K."/>
            <person name="Jurgens J.A."/>
            <person name="Kallen N."/>
            <person name="Kersten P."/>
            <person name="Kohler A."/>
            <person name="Kuees U."/>
            <person name="Kumar T.K.A."/>
            <person name="Kuo A."/>
            <person name="LaButti K."/>
            <person name="Larrondo L.F."/>
            <person name="Lindquist E."/>
            <person name="Ling A."/>
            <person name="Lombard V."/>
            <person name="Lucas S."/>
            <person name="Lundell T."/>
            <person name="Martin R."/>
            <person name="McLaughlin D.J."/>
            <person name="Morgenstern I."/>
            <person name="Morin E."/>
            <person name="Murat C."/>
            <person name="Nagy L.G."/>
            <person name="Nolan M."/>
            <person name="Ohm R.A."/>
            <person name="Patyshakuliyeva A."/>
            <person name="Rokas A."/>
            <person name="Ruiz-Duenas F.J."/>
            <person name="Sabat G."/>
            <person name="Salamov A."/>
            <person name="Samejima M."/>
            <person name="Schmutz J."/>
            <person name="Slot J.C."/>
            <person name="St John F."/>
            <person name="Stenlid J."/>
            <person name="Sun H."/>
            <person name="Sun S."/>
            <person name="Syed K."/>
            <person name="Tsang A."/>
            <person name="Wiebenga A."/>
            <person name="Young D."/>
            <person name="Pisabarro A."/>
            <person name="Eastwood D.C."/>
            <person name="Martin F."/>
            <person name="Cullen D."/>
            <person name="Grigoriev I.V."/>
            <person name="Hibbett D.S."/>
        </authorList>
    </citation>
    <scope>NUCLEOTIDE SEQUENCE [LARGE SCALE GENOMIC DNA]</scope>
    <source>
        <strain evidence="4">TFB10046</strain>
    </source>
</reference>
<dbReference type="SMART" id="SM00355">
    <property type="entry name" value="ZnF_C2H2"/>
    <property type="match status" value="3"/>
</dbReference>
<protein>
    <recommendedName>
        <fullName evidence="2">C2H2-type domain-containing protein</fullName>
    </recommendedName>
</protein>
<dbReference type="InterPro" id="IPR013087">
    <property type="entry name" value="Znf_C2H2_type"/>
</dbReference>
<gene>
    <name evidence="3" type="ORF">AURDEDRAFT_130971</name>
</gene>
<name>J0LDP8_AURST</name>
<proteinExistence type="predicted"/>
<evidence type="ECO:0000256" key="1">
    <source>
        <dbReference type="SAM" id="MobiDB-lite"/>
    </source>
</evidence>
<feature type="domain" description="C2H2-type" evidence="2">
    <location>
        <begin position="218"/>
        <end position="241"/>
    </location>
</feature>
<feature type="region of interest" description="Disordered" evidence="1">
    <location>
        <begin position="1"/>
        <end position="87"/>
    </location>
</feature>
<feature type="region of interest" description="Disordered" evidence="1">
    <location>
        <begin position="121"/>
        <end position="170"/>
    </location>
</feature>
<dbReference type="PROSITE" id="PS00028">
    <property type="entry name" value="ZINC_FINGER_C2H2_1"/>
    <property type="match status" value="1"/>
</dbReference>
<feature type="compositionally biased region" description="Polar residues" evidence="1">
    <location>
        <begin position="27"/>
        <end position="39"/>
    </location>
</feature>
<dbReference type="AlphaFoldDB" id="J0LDP8"/>
<dbReference type="EMBL" id="JH687919">
    <property type="protein sequence ID" value="EJD34815.1"/>
    <property type="molecule type" value="Genomic_DNA"/>
</dbReference>
<evidence type="ECO:0000259" key="2">
    <source>
        <dbReference type="PROSITE" id="PS00028"/>
    </source>
</evidence>
<feature type="compositionally biased region" description="Pro residues" evidence="1">
    <location>
        <begin position="43"/>
        <end position="55"/>
    </location>
</feature>
<evidence type="ECO:0000313" key="3">
    <source>
        <dbReference type="EMBL" id="EJD34815.1"/>
    </source>
</evidence>
<dbReference type="Proteomes" id="UP000006514">
    <property type="component" value="Unassembled WGS sequence"/>
</dbReference>
<evidence type="ECO:0000313" key="4">
    <source>
        <dbReference type="Proteomes" id="UP000006514"/>
    </source>
</evidence>
<sequence length="337" mass="37456">MSYYSRSGSSGGYPGQYGAIYPYGVAQGSSANPGQSTRESAPPRLPPAAPNPPTHVPLGSGQPALHRTMSLPPNPRQQTPEWATKDKSVPLFQRFRNFLGIAKPEPVEPDLRALLGSPRLRRSSSARLAKVEEESDYGSPAPPRRLAKVEEESDYGSPAPPRGPKAEPAAPAVLLPPRQYDLGQIATRCAEAGCGGHAPTWVELQQHAYQYDHAAFRCVFVHCFETFVNVFDWRRHILEIHGGPDGTAHGARSDTPQYWASKSYPAGMVCRCCYQYFTLDGELLNHVTNTSNPKHYAYRCYERGCYKGRAMGAFEYVTLSALRSHQKQKHEERYYRS</sequence>
<organism evidence="3 4">
    <name type="scientific">Auricularia subglabra (strain TFB-10046 / SS5)</name>
    <name type="common">White-rot fungus</name>
    <name type="synonym">Auricularia delicata (strain TFB10046)</name>
    <dbReference type="NCBI Taxonomy" id="717982"/>
    <lineage>
        <taxon>Eukaryota</taxon>
        <taxon>Fungi</taxon>
        <taxon>Dikarya</taxon>
        <taxon>Basidiomycota</taxon>
        <taxon>Agaricomycotina</taxon>
        <taxon>Agaricomycetes</taxon>
        <taxon>Auriculariales</taxon>
        <taxon>Auriculariaceae</taxon>
        <taxon>Auricularia</taxon>
    </lineage>
</organism>
<accession>J0LDP8</accession>
<dbReference type="KEGG" id="adl:AURDEDRAFT_130971"/>
<keyword evidence="4" id="KW-1185">Reference proteome</keyword>
<dbReference type="InParanoid" id="J0LDP8"/>